<gene>
    <name evidence="1" type="ORF">FOVG_18101</name>
</gene>
<evidence type="ECO:0000313" key="1">
    <source>
        <dbReference type="EMBL" id="EXA30533.1"/>
    </source>
</evidence>
<dbReference type="HOGENOM" id="CLU_2867713_0_0_1"/>
<reference evidence="1" key="1">
    <citation type="submission" date="2011-10" db="EMBL/GenBank/DDBJ databases">
        <title>The Genome Sequence of Fusarium oxysporum HDV247.</title>
        <authorList>
            <consortium name="The Broad Institute Genome Sequencing Platform"/>
            <person name="Ma L.-J."/>
            <person name="Gale L.R."/>
            <person name="Schwartz D.C."/>
            <person name="Zhou S."/>
            <person name="Corby-Kistler H."/>
            <person name="Young S.K."/>
            <person name="Zeng Q."/>
            <person name="Gargeya S."/>
            <person name="Fitzgerald M."/>
            <person name="Haas B."/>
            <person name="Abouelleil A."/>
            <person name="Alvarado L."/>
            <person name="Arachchi H.M."/>
            <person name="Berlin A."/>
            <person name="Brown A."/>
            <person name="Chapman S.B."/>
            <person name="Chen Z."/>
            <person name="Dunbar C."/>
            <person name="Freedman E."/>
            <person name="Gearin G."/>
            <person name="Goldberg J."/>
            <person name="Griggs A."/>
            <person name="Gujja S."/>
            <person name="Heiman D."/>
            <person name="Howarth C."/>
            <person name="Larson L."/>
            <person name="Lui A."/>
            <person name="MacDonald P.J.P."/>
            <person name="Montmayeur A."/>
            <person name="Murphy C."/>
            <person name="Neiman D."/>
            <person name="Pearson M."/>
            <person name="Priest M."/>
            <person name="Roberts A."/>
            <person name="Saif S."/>
            <person name="Shea T."/>
            <person name="Shenoy N."/>
            <person name="Sisk P."/>
            <person name="Stolte C."/>
            <person name="Sykes S."/>
            <person name="Wortman J."/>
            <person name="Nusbaum C."/>
            <person name="Birren B."/>
        </authorList>
    </citation>
    <scope>NUCLEOTIDE SEQUENCE [LARGE SCALE GENOMIC DNA]</scope>
    <source>
        <strain evidence="1">HDV247</strain>
    </source>
</reference>
<reference evidence="1" key="2">
    <citation type="submission" date="2012-05" db="EMBL/GenBank/DDBJ databases">
        <title>Annotation of the Genome Sequence of Fusarium oxysporum HDV247.</title>
        <authorList>
            <consortium name="The Broad Institute Genomics Platform"/>
            <person name="Ma L.-J."/>
            <person name="Corby-Kistler H."/>
            <person name="Broz K."/>
            <person name="Gale L.R."/>
            <person name="Jonkers W."/>
            <person name="O'Donnell K."/>
            <person name="Ploetz R."/>
            <person name="Steinberg C."/>
            <person name="Schwartz D.C."/>
            <person name="VanEtten H."/>
            <person name="Zhou S."/>
            <person name="Young S.K."/>
            <person name="Zeng Q."/>
            <person name="Gargeya S."/>
            <person name="Fitzgerald M."/>
            <person name="Abouelleil A."/>
            <person name="Alvarado L."/>
            <person name="Chapman S.B."/>
            <person name="Gainer-Dewar J."/>
            <person name="Goldberg J."/>
            <person name="Griggs A."/>
            <person name="Gujja S."/>
            <person name="Hansen M."/>
            <person name="Howarth C."/>
            <person name="Imamovic A."/>
            <person name="Ireland A."/>
            <person name="Larimer J."/>
            <person name="McCowan C."/>
            <person name="Murphy C."/>
            <person name="Pearson M."/>
            <person name="Poon T.W."/>
            <person name="Priest M."/>
            <person name="Roberts A."/>
            <person name="Saif S."/>
            <person name="Shea T."/>
            <person name="Sykes S."/>
            <person name="Wortman J."/>
            <person name="Nusbaum C."/>
            <person name="Birren B."/>
        </authorList>
    </citation>
    <scope>NUCLEOTIDE SEQUENCE</scope>
    <source>
        <strain evidence="1">HDV247</strain>
    </source>
</reference>
<accession>W9NCP1</accession>
<organism evidence="1">
    <name type="scientific">Fusarium oxysporum f. sp. pisi HDV247</name>
    <dbReference type="NCBI Taxonomy" id="1080344"/>
    <lineage>
        <taxon>Eukaryota</taxon>
        <taxon>Fungi</taxon>
        <taxon>Dikarya</taxon>
        <taxon>Ascomycota</taxon>
        <taxon>Pezizomycotina</taxon>
        <taxon>Sordariomycetes</taxon>
        <taxon>Hypocreomycetidae</taxon>
        <taxon>Hypocreales</taxon>
        <taxon>Nectriaceae</taxon>
        <taxon>Fusarium</taxon>
        <taxon>Fusarium oxysporum species complex</taxon>
    </lineage>
</organism>
<sequence length="64" mass="6862">MRVIGTDLQVPAGNIFDPITASAMNSSVNGEAWIVDAIGRPFDEASEAAQPWEQALEYGSQDHS</sequence>
<dbReference type="Proteomes" id="UP000030751">
    <property type="component" value="Unassembled WGS sequence"/>
</dbReference>
<proteinExistence type="predicted"/>
<name>W9NCP1_FUSOX</name>
<dbReference type="AlphaFoldDB" id="W9NCP1"/>
<dbReference type="EMBL" id="JH651047">
    <property type="protein sequence ID" value="EXA30533.1"/>
    <property type="molecule type" value="Genomic_DNA"/>
</dbReference>
<protein>
    <submittedName>
        <fullName evidence="1">Uncharacterized protein</fullName>
    </submittedName>
</protein>